<comment type="caution">
    <text evidence="3">The sequence shown here is derived from an EMBL/GenBank/DDBJ whole genome shotgun (WGS) entry which is preliminary data.</text>
</comment>
<feature type="region of interest" description="Disordered" evidence="1">
    <location>
        <begin position="100"/>
        <end position="121"/>
    </location>
</feature>
<accession>A0A8H4RUA7</accession>
<organism evidence="3 4">
    <name type="scientific">Cudoniella acicularis</name>
    <dbReference type="NCBI Taxonomy" id="354080"/>
    <lineage>
        <taxon>Eukaryota</taxon>
        <taxon>Fungi</taxon>
        <taxon>Dikarya</taxon>
        <taxon>Ascomycota</taxon>
        <taxon>Pezizomycotina</taxon>
        <taxon>Leotiomycetes</taxon>
        <taxon>Helotiales</taxon>
        <taxon>Tricladiaceae</taxon>
        <taxon>Cudoniella</taxon>
    </lineage>
</organism>
<dbReference type="EMBL" id="JAAMPI010000170">
    <property type="protein sequence ID" value="KAF4634642.1"/>
    <property type="molecule type" value="Genomic_DNA"/>
</dbReference>
<dbReference type="Proteomes" id="UP000566819">
    <property type="component" value="Unassembled WGS sequence"/>
</dbReference>
<evidence type="ECO:0000256" key="2">
    <source>
        <dbReference type="SAM" id="SignalP"/>
    </source>
</evidence>
<protein>
    <submittedName>
        <fullName evidence="3">Uncharacterized protein</fullName>
    </submittedName>
</protein>
<feature type="signal peptide" evidence="2">
    <location>
        <begin position="1"/>
        <end position="16"/>
    </location>
</feature>
<feature type="chain" id="PRO_5034500598" evidence="2">
    <location>
        <begin position="17"/>
        <end position="352"/>
    </location>
</feature>
<evidence type="ECO:0000313" key="4">
    <source>
        <dbReference type="Proteomes" id="UP000566819"/>
    </source>
</evidence>
<keyword evidence="2" id="KW-0732">Signal</keyword>
<evidence type="ECO:0000256" key="1">
    <source>
        <dbReference type="SAM" id="MobiDB-lite"/>
    </source>
</evidence>
<name>A0A8H4RUA7_9HELO</name>
<evidence type="ECO:0000313" key="3">
    <source>
        <dbReference type="EMBL" id="KAF4634642.1"/>
    </source>
</evidence>
<gene>
    <name evidence="3" type="ORF">G7Y89_g3468</name>
</gene>
<keyword evidence="4" id="KW-1185">Reference proteome</keyword>
<dbReference type="AlphaFoldDB" id="A0A8H4RUA7"/>
<sequence>MLASFSAVLLVDRTLAQCTFDNVWRCLDGSAAAAAPFCGSYVSLPVLTITQATNVISHVTVPTVVKKSTEVLTSTITITSFSIFTADAILTTHSTKITKVPAPARKRRSAAAPPPLKYQSQNPRALRALYTRLSQQSHLQQQLCRSLQFCPKQLPTSIQTLVQTATQTSSKSSSSLQLSSTSRVSSSSKSSSSLKTSSTSKSLSLSKVSTSSKTSSTSSSTSTSPTPTAPCVFDKVADTNFHSDYHIYYTGYGYSKAGLNPGNPSGTGVYPTYTFYPYQNIYADTCLEILTCAGWANTAEGQSFSVFYATSEGTWLCNIWPLWNNDTSAFSVRDIDVGWSYGYSIGREVSAD</sequence>
<feature type="region of interest" description="Disordered" evidence="1">
    <location>
        <begin position="172"/>
        <end position="197"/>
    </location>
</feature>
<proteinExistence type="predicted"/>
<reference evidence="3 4" key="1">
    <citation type="submission" date="2020-03" db="EMBL/GenBank/DDBJ databases">
        <title>Draft Genome Sequence of Cudoniella acicularis.</title>
        <authorList>
            <person name="Buettner E."/>
            <person name="Kellner H."/>
        </authorList>
    </citation>
    <scope>NUCLEOTIDE SEQUENCE [LARGE SCALE GENOMIC DNA]</scope>
    <source>
        <strain evidence="3 4">DSM 108380</strain>
    </source>
</reference>